<dbReference type="OrthoDB" id="7688451at2"/>
<protein>
    <recommendedName>
        <fullName evidence="6">Yip1 domain-containing protein</fullName>
    </recommendedName>
</protein>
<reference evidence="7 8" key="1">
    <citation type="submission" date="2018-03" db="EMBL/GenBank/DDBJ databases">
        <authorList>
            <person name="Keele B.F."/>
        </authorList>
    </citation>
    <scope>NUCLEOTIDE SEQUENCE [LARGE SCALE GENOMIC DNA]</scope>
    <source>
        <strain evidence="7 8">CECT 8811</strain>
    </source>
</reference>
<dbReference type="AlphaFoldDB" id="A0A2R8AK77"/>
<evidence type="ECO:0000259" key="6">
    <source>
        <dbReference type="Pfam" id="PF04893"/>
    </source>
</evidence>
<keyword evidence="8" id="KW-1185">Reference proteome</keyword>
<dbReference type="GO" id="GO:0016020">
    <property type="term" value="C:membrane"/>
    <property type="evidence" value="ECO:0007669"/>
    <property type="project" value="UniProtKB-SubCell"/>
</dbReference>
<keyword evidence="3 5" id="KW-1133">Transmembrane helix</keyword>
<evidence type="ECO:0000256" key="3">
    <source>
        <dbReference type="ARBA" id="ARBA00022989"/>
    </source>
</evidence>
<organism evidence="7 8">
    <name type="scientific">Aliiroseovarius pelagivivens</name>
    <dbReference type="NCBI Taxonomy" id="1639690"/>
    <lineage>
        <taxon>Bacteria</taxon>
        <taxon>Pseudomonadati</taxon>
        <taxon>Pseudomonadota</taxon>
        <taxon>Alphaproteobacteria</taxon>
        <taxon>Rhodobacterales</taxon>
        <taxon>Paracoccaceae</taxon>
        <taxon>Aliiroseovarius</taxon>
    </lineage>
</organism>
<feature type="transmembrane region" description="Helical" evidence="5">
    <location>
        <begin position="36"/>
        <end position="60"/>
    </location>
</feature>
<dbReference type="RefSeq" id="WP_108856295.1">
    <property type="nucleotide sequence ID" value="NZ_OMOI01000001.1"/>
</dbReference>
<gene>
    <name evidence="7" type="ORF">ALP8811_01279</name>
</gene>
<evidence type="ECO:0000256" key="5">
    <source>
        <dbReference type="SAM" id="Phobius"/>
    </source>
</evidence>
<evidence type="ECO:0000256" key="4">
    <source>
        <dbReference type="ARBA" id="ARBA00023136"/>
    </source>
</evidence>
<proteinExistence type="predicted"/>
<evidence type="ECO:0000256" key="1">
    <source>
        <dbReference type="ARBA" id="ARBA00004141"/>
    </source>
</evidence>
<evidence type="ECO:0000313" key="7">
    <source>
        <dbReference type="EMBL" id="SPF76277.1"/>
    </source>
</evidence>
<name>A0A2R8AK77_9RHOB</name>
<feature type="transmembrane region" description="Helical" evidence="5">
    <location>
        <begin position="106"/>
        <end position="127"/>
    </location>
</feature>
<keyword evidence="4 5" id="KW-0472">Membrane</keyword>
<sequence>MQFTPGYLFGMALQTVPEPRKVARDLFNLGLSRETLWTALLLMVILATGISVVADIIFPIDARLMGPVLSSPIILGVVEGAFMFGLTMAIYVIGRLMGGQGSLENAIMTVVWMEFVFLGLQVLTVILTLIAPAMAALLIFASVFIFFWVLTHFTVENHAFQSAGLVFTSILVFMVLAVFALSFILVLLGVEPIQLPAQ</sequence>
<feature type="transmembrane region" description="Helical" evidence="5">
    <location>
        <begin position="134"/>
        <end position="153"/>
    </location>
</feature>
<evidence type="ECO:0000256" key="2">
    <source>
        <dbReference type="ARBA" id="ARBA00022692"/>
    </source>
</evidence>
<evidence type="ECO:0000313" key="8">
    <source>
        <dbReference type="Proteomes" id="UP000244911"/>
    </source>
</evidence>
<keyword evidence="2 5" id="KW-0812">Transmembrane</keyword>
<dbReference type="Pfam" id="PF04893">
    <property type="entry name" value="Yip1"/>
    <property type="match status" value="1"/>
</dbReference>
<feature type="transmembrane region" description="Helical" evidence="5">
    <location>
        <begin position="72"/>
        <end position="94"/>
    </location>
</feature>
<dbReference type="EMBL" id="OMOI01000001">
    <property type="protein sequence ID" value="SPF76277.1"/>
    <property type="molecule type" value="Genomic_DNA"/>
</dbReference>
<feature type="transmembrane region" description="Helical" evidence="5">
    <location>
        <begin position="165"/>
        <end position="190"/>
    </location>
</feature>
<accession>A0A2R8AK77</accession>
<comment type="subcellular location">
    <subcellularLocation>
        <location evidence="1">Membrane</location>
        <topology evidence="1">Multi-pass membrane protein</topology>
    </subcellularLocation>
</comment>
<dbReference type="InterPro" id="IPR006977">
    <property type="entry name" value="Yip1_dom"/>
</dbReference>
<feature type="domain" description="Yip1" evidence="6">
    <location>
        <begin position="14"/>
        <end position="182"/>
    </location>
</feature>
<dbReference type="Proteomes" id="UP000244911">
    <property type="component" value="Unassembled WGS sequence"/>
</dbReference>